<organism evidence="1">
    <name type="scientific">Anguilla anguilla</name>
    <name type="common">European freshwater eel</name>
    <name type="synonym">Muraena anguilla</name>
    <dbReference type="NCBI Taxonomy" id="7936"/>
    <lineage>
        <taxon>Eukaryota</taxon>
        <taxon>Metazoa</taxon>
        <taxon>Chordata</taxon>
        <taxon>Craniata</taxon>
        <taxon>Vertebrata</taxon>
        <taxon>Euteleostomi</taxon>
        <taxon>Actinopterygii</taxon>
        <taxon>Neopterygii</taxon>
        <taxon>Teleostei</taxon>
        <taxon>Anguilliformes</taxon>
        <taxon>Anguillidae</taxon>
        <taxon>Anguilla</taxon>
    </lineage>
</organism>
<protein>
    <submittedName>
        <fullName evidence="1">Uncharacterized protein</fullName>
    </submittedName>
</protein>
<accession>A0A0E9WEC9</accession>
<sequence length="30" mass="3524">MCLLLFCVFKNRKASIYTKTTLLRSLPCFL</sequence>
<reference evidence="1" key="2">
    <citation type="journal article" date="2015" name="Fish Shellfish Immunol.">
        <title>Early steps in the European eel (Anguilla anguilla)-Vibrio vulnificus interaction in the gills: Role of the RtxA13 toxin.</title>
        <authorList>
            <person name="Callol A."/>
            <person name="Pajuelo D."/>
            <person name="Ebbesson L."/>
            <person name="Teles M."/>
            <person name="MacKenzie S."/>
            <person name="Amaro C."/>
        </authorList>
    </citation>
    <scope>NUCLEOTIDE SEQUENCE</scope>
</reference>
<evidence type="ECO:0000313" key="1">
    <source>
        <dbReference type="EMBL" id="JAH87915.1"/>
    </source>
</evidence>
<proteinExistence type="predicted"/>
<dbReference type="EMBL" id="GBXM01020662">
    <property type="protein sequence ID" value="JAH87915.1"/>
    <property type="molecule type" value="Transcribed_RNA"/>
</dbReference>
<reference evidence="1" key="1">
    <citation type="submission" date="2014-11" db="EMBL/GenBank/DDBJ databases">
        <authorList>
            <person name="Amaro Gonzalez C."/>
        </authorList>
    </citation>
    <scope>NUCLEOTIDE SEQUENCE</scope>
</reference>
<dbReference type="AlphaFoldDB" id="A0A0E9WEC9"/>
<name>A0A0E9WEC9_ANGAN</name>